<dbReference type="EMBL" id="PIPL01000002">
    <property type="protein sequence ID" value="RUO24407.1"/>
    <property type="molecule type" value="Genomic_DNA"/>
</dbReference>
<keyword evidence="4" id="KW-1185">Reference proteome</keyword>
<dbReference type="InterPro" id="IPR021382">
    <property type="entry name" value="DUF3014"/>
</dbReference>
<feature type="region of interest" description="Disordered" evidence="1">
    <location>
        <begin position="51"/>
        <end position="116"/>
    </location>
</feature>
<organism evidence="3 4">
    <name type="scientific">Aliidiomarina minuta</name>
    <dbReference type="NCBI Taxonomy" id="880057"/>
    <lineage>
        <taxon>Bacteria</taxon>
        <taxon>Pseudomonadati</taxon>
        <taxon>Pseudomonadota</taxon>
        <taxon>Gammaproteobacteria</taxon>
        <taxon>Alteromonadales</taxon>
        <taxon>Idiomarinaceae</taxon>
        <taxon>Aliidiomarina</taxon>
    </lineage>
</organism>
<evidence type="ECO:0000313" key="4">
    <source>
        <dbReference type="Proteomes" id="UP000288293"/>
    </source>
</evidence>
<feature type="compositionally biased region" description="Basic and acidic residues" evidence="1">
    <location>
        <begin position="59"/>
        <end position="86"/>
    </location>
</feature>
<accession>A0A432W4S7</accession>
<evidence type="ECO:0000313" key="3">
    <source>
        <dbReference type="EMBL" id="RUO24407.1"/>
    </source>
</evidence>
<evidence type="ECO:0000256" key="2">
    <source>
        <dbReference type="SAM" id="Phobius"/>
    </source>
</evidence>
<evidence type="ECO:0000256" key="1">
    <source>
        <dbReference type="SAM" id="MobiDB-lite"/>
    </source>
</evidence>
<protein>
    <submittedName>
        <fullName evidence="3">DUF3014 domain-containing protein</fullName>
    </submittedName>
</protein>
<dbReference type="RefSeq" id="WP_126804111.1">
    <property type="nucleotide sequence ID" value="NZ_PIPL01000002.1"/>
</dbReference>
<dbReference type="Pfam" id="PF11219">
    <property type="entry name" value="DUF3014"/>
    <property type="match status" value="1"/>
</dbReference>
<sequence length="300" mass="34314">MSQRNAVNEDEIAAQQRRATTSIVIAIVVILILAVLAWLWLREADEPQAPIAPETPVVEDAREQVEREPDVDTEPRAEPEPEREAEPTDEPPEVLVPEREEEVEAEPLPDLNESTSPLLSELSEQNINTRPVRSSHVIRDLVIFVKNLSEGDVIRESATIGGPDARFQTQRIDEQLYIDERSYARYDELVDWFVNMDTAVLVDTFERYSPLFEQAHAEIARPDSNFHDQVMQAIELLLETPEPEGLLALSDDRVMYTYADPELEELPAAQKQMLRMGPDNQRRVKEKLRDIREALAERTN</sequence>
<keyword evidence="2" id="KW-0472">Membrane</keyword>
<dbReference type="AlphaFoldDB" id="A0A432W4S7"/>
<keyword evidence="2" id="KW-1133">Transmembrane helix</keyword>
<reference evidence="3 4" key="1">
    <citation type="journal article" date="2011" name="Front. Microbiol.">
        <title>Genomic signatures of strain selection and enhancement in Bacillus atrophaeus var. globigii, a historical biowarfare simulant.</title>
        <authorList>
            <person name="Gibbons H.S."/>
            <person name="Broomall S.M."/>
            <person name="McNew L.A."/>
            <person name="Daligault H."/>
            <person name="Chapman C."/>
            <person name="Bruce D."/>
            <person name="Karavis M."/>
            <person name="Krepps M."/>
            <person name="McGregor P.A."/>
            <person name="Hong C."/>
            <person name="Park K.H."/>
            <person name="Akmal A."/>
            <person name="Feldman A."/>
            <person name="Lin J.S."/>
            <person name="Chang W.E."/>
            <person name="Higgs B.W."/>
            <person name="Demirev P."/>
            <person name="Lindquist J."/>
            <person name="Liem A."/>
            <person name="Fochler E."/>
            <person name="Read T.D."/>
            <person name="Tapia R."/>
            <person name="Johnson S."/>
            <person name="Bishop-Lilly K.A."/>
            <person name="Detter C."/>
            <person name="Han C."/>
            <person name="Sozhamannan S."/>
            <person name="Rosenzweig C.N."/>
            <person name="Skowronski E.W."/>
        </authorList>
    </citation>
    <scope>NUCLEOTIDE SEQUENCE [LARGE SCALE GENOMIC DNA]</scope>
    <source>
        <strain evidence="3 4">MLST1</strain>
    </source>
</reference>
<keyword evidence="2" id="KW-0812">Transmembrane</keyword>
<feature type="transmembrane region" description="Helical" evidence="2">
    <location>
        <begin position="21"/>
        <end position="41"/>
    </location>
</feature>
<proteinExistence type="predicted"/>
<gene>
    <name evidence="3" type="ORF">CWE09_11110</name>
</gene>
<dbReference type="OrthoDB" id="5502479at2"/>
<dbReference type="Proteomes" id="UP000288293">
    <property type="component" value="Unassembled WGS sequence"/>
</dbReference>
<comment type="caution">
    <text evidence="3">The sequence shown here is derived from an EMBL/GenBank/DDBJ whole genome shotgun (WGS) entry which is preliminary data.</text>
</comment>
<name>A0A432W4S7_9GAMM</name>